<dbReference type="InterPro" id="IPR003593">
    <property type="entry name" value="AAA+_ATPase"/>
</dbReference>
<feature type="domain" description="ABC transporter" evidence="3">
    <location>
        <begin position="2"/>
        <end position="219"/>
    </location>
</feature>
<evidence type="ECO:0000256" key="1">
    <source>
        <dbReference type="ARBA" id="ARBA00022741"/>
    </source>
</evidence>
<dbReference type="SMART" id="SM00382">
    <property type="entry name" value="AAA"/>
    <property type="match status" value="1"/>
</dbReference>
<keyword evidence="5" id="KW-1185">Reference proteome</keyword>
<dbReference type="Pfam" id="PF00005">
    <property type="entry name" value="ABC_tran"/>
    <property type="match status" value="1"/>
</dbReference>
<organism evidence="4 5">
    <name type="scientific">Zhihengliuella alba</name>
    <dbReference type="NCBI Taxonomy" id="547018"/>
    <lineage>
        <taxon>Bacteria</taxon>
        <taxon>Bacillati</taxon>
        <taxon>Actinomycetota</taxon>
        <taxon>Actinomycetes</taxon>
        <taxon>Micrococcales</taxon>
        <taxon>Micrococcaceae</taxon>
        <taxon>Zhihengliuella</taxon>
    </lineage>
</organism>
<evidence type="ECO:0000313" key="5">
    <source>
        <dbReference type="Proteomes" id="UP001501536"/>
    </source>
</evidence>
<gene>
    <name evidence="4" type="ORF">GCM10022377_22400</name>
</gene>
<accession>A0ABP7DPC1</accession>
<sequence length="219" mass="24268">MLQLDSLSKTVREPNGQQRRLFDALHMTMADHDRSIAILGRSGSGKSTLLRILAGLDGAYTGSYFHAGELVPQREQASADFRMRHIGYVTQSYDLLEDRNVLHNVRLGVGPGEDAEERASECLAAVQLEGFERKPVRHLSGGEAQRVAIARALAKRPDVVLADEPTGALDERTERSILDLFADLQRQGRRFIIATHSETVARACDRRLVLADGRLVERG</sequence>
<dbReference type="GO" id="GO:0005524">
    <property type="term" value="F:ATP binding"/>
    <property type="evidence" value="ECO:0007669"/>
    <property type="project" value="UniProtKB-KW"/>
</dbReference>
<evidence type="ECO:0000259" key="3">
    <source>
        <dbReference type="PROSITE" id="PS50893"/>
    </source>
</evidence>
<reference evidence="5" key="1">
    <citation type="journal article" date="2019" name="Int. J. Syst. Evol. Microbiol.">
        <title>The Global Catalogue of Microorganisms (GCM) 10K type strain sequencing project: providing services to taxonomists for standard genome sequencing and annotation.</title>
        <authorList>
            <consortium name="The Broad Institute Genomics Platform"/>
            <consortium name="The Broad Institute Genome Sequencing Center for Infectious Disease"/>
            <person name="Wu L."/>
            <person name="Ma J."/>
        </authorList>
    </citation>
    <scope>NUCLEOTIDE SEQUENCE [LARGE SCALE GENOMIC DNA]</scope>
    <source>
        <strain evidence="5">JCM 16961</strain>
    </source>
</reference>
<evidence type="ECO:0000256" key="2">
    <source>
        <dbReference type="ARBA" id="ARBA00022840"/>
    </source>
</evidence>
<dbReference type="InterPro" id="IPR015854">
    <property type="entry name" value="ABC_transpr_LolD-like"/>
</dbReference>
<dbReference type="Gene3D" id="3.40.50.300">
    <property type="entry name" value="P-loop containing nucleotide triphosphate hydrolases"/>
    <property type="match status" value="1"/>
</dbReference>
<dbReference type="InterPro" id="IPR027417">
    <property type="entry name" value="P-loop_NTPase"/>
</dbReference>
<dbReference type="Proteomes" id="UP001501536">
    <property type="component" value="Unassembled WGS sequence"/>
</dbReference>
<dbReference type="InterPro" id="IPR017871">
    <property type="entry name" value="ABC_transporter-like_CS"/>
</dbReference>
<dbReference type="PROSITE" id="PS50893">
    <property type="entry name" value="ABC_TRANSPORTER_2"/>
    <property type="match status" value="1"/>
</dbReference>
<keyword evidence="2 4" id="KW-0067">ATP-binding</keyword>
<proteinExistence type="predicted"/>
<dbReference type="RefSeq" id="WP_344884434.1">
    <property type="nucleotide sequence ID" value="NZ_BAABCJ010000005.1"/>
</dbReference>
<comment type="caution">
    <text evidence="4">The sequence shown here is derived from an EMBL/GenBank/DDBJ whole genome shotgun (WGS) entry which is preliminary data.</text>
</comment>
<keyword evidence="1" id="KW-0547">Nucleotide-binding</keyword>
<evidence type="ECO:0000313" key="4">
    <source>
        <dbReference type="EMBL" id="GAA3708084.1"/>
    </source>
</evidence>
<protein>
    <submittedName>
        <fullName evidence="4">ABC transporter ATP-binding protein</fullName>
    </submittedName>
</protein>
<dbReference type="EMBL" id="BAABCJ010000005">
    <property type="protein sequence ID" value="GAA3708084.1"/>
    <property type="molecule type" value="Genomic_DNA"/>
</dbReference>
<dbReference type="SUPFAM" id="SSF52540">
    <property type="entry name" value="P-loop containing nucleoside triphosphate hydrolases"/>
    <property type="match status" value="1"/>
</dbReference>
<dbReference type="InterPro" id="IPR003439">
    <property type="entry name" value="ABC_transporter-like_ATP-bd"/>
</dbReference>
<name>A0ABP7DPC1_9MICC</name>
<dbReference type="PANTHER" id="PTHR24220">
    <property type="entry name" value="IMPORT ATP-BINDING PROTEIN"/>
    <property type="match status" value="1"/>
</dbReference>
<dbReference type="PROSITE" id="PS00211">
    <property type="entry name" value="ABC_TRANSPORTER_1"/>
    <property type="match status" value="1"/>
</dbReference>